<dbReference type="EMBL" id="JABFCZ010000004">
    <property type="protein sequence ID" value="MBD1545399.1"/>
    <property type="molecule type" value="Genomic_DNA"/>
</dbReference>
<comment type="similarity">
    <text evidence="1">Belongs to the metallo-beta-lactamase superfamily. Class-B beta-lactamase family.</text>
</comment>
<sequence>MFELVITLCLLAEPDVCRAQLVPGRETASLARCEAALRESEIRGRPGLADGLVVRDRHCRQMPDGLELTEVADNIFVHRGEIAEPDPDNQGDVANIGVIIGDKSIAVIDTGGSRAVGEALYRAIRRRSSLPISHVILTHVHPDHVFGASVFAEAGAKIVGHPGLDRALLDREQSYLIGFGDLIGKPAFLGTRPVRPEAAPAEIDLGGRVLTLKVWPAAHTTTDLTVLDTATGTLFAGDLVFHRHAPALDGSLPGWLGVLDRLADLKPARIVPGHGGPVLAPAEALAPMRRYLGVLEADTRQALERGERISDAVGHIARSEAGAWDLFDLYNTRNATEAYTELEWE</sequence>
<dbReference type="SUPFAM" id="SSF56281">
    <property type="entry name" value="Metallo-hydrolase/oxidoreductase"/>
    <property type="match status" value="1"/>
</dbReference>
<dbReference type="PANTHER" id="PTHR42951">
    <property type="entry name" value="METALLO-BETA-LACTAMASE DOMAIN-CONTAINING"/>
    <property type="match status" value="1"/>
</dbReference>
<gene>
    <name evidence="3" type="ORF">HK439_03945</name>
</gene>
<evidence type="ECO:0000256" key="1">
    <source>
        <dbReference type="ARBA" id="ARBA00005250"/>
    </source>
</evidence>
<organism evidence="3 4">
    <name type="scientific">Roseibium aggregatum</name>
    <dbReference type="NCBI Taxonomy" id="187304"/>
    <lineage>
        <taxon>Bacteria</taxon>
        <taxon>Pseudomonadati</taxon>
        <taxon>Pseudomonadota</taxon>
        <taxon>Alphaproteobacteria</taxon>
        <taxon>Hyphomicrobiales</taxon>
        <taxon>Stappiaceae</taxon>
        <taxon>Roseibium</taxon>
    </lineage>
</organism>
<dbReference type="GO" id="GO:0017001">
    <property type="term" value="P:antibiotic catabolic process"/>
    <property type="evidence" value="ECO:0007669"/>
    <property type="project" value="UniProtKB-ARBA"/>
</dbReference>
<dbReference type="InterPro" id="IPR050855">
    <property type="entry name" value="NDM-1-like"/>
</dbReference>
<dbReference type="InterPro" id="IPR001279">
    <property type="entry name" value="Metallo-B-lactamas"/>
</dbReference>
<evidence type="ECO:0000259" key="2">
    <source>
        <dbReference type="SMART" id="SM00849"/>
    </source>
</evidence>
<dbReference type="PANTHER" id="PTHR42951:SF4">
    <property type="entry name" value="ACYL-COENZYME A THIOESTERASE MBLAC2"/>
    <property type="match status" value="1"/>
</dbReference>
<name>A0A926NUC7_9HYPH</name>
<comment type="caution">
    <text evidence="3">The sequence shown here is derived from an EMBL/GenBank/DDBJ whole genome shotgun (WGS) entry which is preliminary data.</text>
</comment>
<feature type="domain" description="Metallo-beta-lactamase" evidence="2">
    <location>
        <begin position="93"/>
        <end position="274"/>
    </location>
</feature>
<dbReference type="Proteomes" id="UP000598467">
    <property type="component" value="Unassembled WGS sequence"/>
</dbReference>
<evidence type="ECO:0000313" key="4">
    <source>
        <dbReference type="Proteomes" id="UP000598467"/>
    </source>
</evidence>
<dbReference type="RefSeq" id="WP_190290076.1">
    <property type="nucleotide sequence ID" value="NZ_JABFCZ010000004.1"/>
</dbReference>
<dbReference type="Gene3D" id="3.60.15.10">
    <property type="entry name" value="Ribonuclease Z/Hydroxyacylglutathione hydrolase-like"/>
    <property type="match status" value="1"/>
</dbReference>
<dbReference type="Pfam" id="PF00753">
    <property type="entry name" value="Lactamase_B"/>
    <property type="match status" value="1"/>
</dbReference>
<dbReference type="NCBIfam" id="TIGR04559">
    <property type="entry name" value="SoxH_rel_PQQ_2"/>
    <property type="match status" value="1"/>
</dbReference>
<accession>A0A926NUC7</accession>
<dbReference type="AlphaFoldDB" id="A0A926NUC7"/>
<dbReference type="InterPro" id="IPR030829">
    <property type="entry name" value="SoxH-rel_PQQ_2"/>
</dbReference>
<protein>
    <submittedName>
        <fullName evidence="3">Quinoprotein relay system zinc metallohydrolase 2</fullName>
    </submittedName>
</protein>
<dbReference type="CDD" id="cd16282">
    <property type="entry name" value="metallo-hydrolase-like_MBL-fold"/>
    <property type="match status" value="1"/>
</dbReference>
<evidence type="ECO:0000313" key="3">
    <source>
        <dbReference type="EMBL" id="MBD1545399.1"/>
    </source>
</evidence>
<dbReference type="SMART" id="SM00849">
    <property type="entry name" value="Lactamase_B"/>
    <property type="match status" value="1"/>
</dbReference>
<proteinExistence type="inferred from homology"/>
<dbReference type="InterPro" id="IPR036866">
    <property type="entry name" value="RibonucZ/Hydroxyglut_hydro"/>
</dbReference>
<reference evidence="3" key="1">
    <citation type="submission" date="2020-05" db="EMBL/GenBank/DDBJ databases">
        <title>Identification of trans-AT polyketide cluster in two marine bacteria, producers of a novel glutaramide-containing polyketide sesbanimide D and analogs.</title>
        <authorList>
            <person name="Kacar D."/>
            <person name="Rodriguez P."/>
            <person name="Canedo L."/>
            <person name="Gonzalez E."/>
            <person name="Galan B."/>
            <person name="De La Calle F."/>
            <person name="Garcia J.L."/>
        </authorList>
    </citation>
    <scope>NUCLEOTIDE SEQUENCE</scope>
    <source>
        <strain evidence="3">PHM038</strain>
    </source>
</reference>